<organism evidence="2 3">
    <name type="scientific">Streptomyces albidoflavus</name>
    <dbReference type="NCBI Taxonomy" id="1886"/>
    <lineage>
        <taxon>Bacteria</taxon>
        <taxon>Bacillati</taxon>
        <taxon>Actinomycetota</taxon>
        <taxon>Actinomycetes</taxon>
        <taxon>Kitasatosporales</taxon>
        <taxon>Streptomycetaceae</taxon>
        <taxon>Streptomyces</taxon>
        <taxon>Streptomyces albidoflavus group</taxon>
    </lineage>
</organism>
<name>A0A8G1ZK70_9ACTN</name>
<accession>A0A8G1ZK70</accession>
<proteinExistence type="predicted"/>
<feature type="domain" description="DUF6919" evidence="1">
    <location>
        <begin position="14"/>
        <end position="197"/>
    </location>
</feature>
<dbReference type="RefSeq" id="WP_129805978.1">
    <property type="nucleotide sequence ID" value="NZ_PKLL01000033.1"/>
</dbReference>
<protein>
    <recommendedName>
        <fullName evidence="1">DUF6919 domain-containing protein</fullName>
    </recommendedName>
</protein>
<gene>
    <name evidence="2" type="ORF">C0Q92_30745</name>
</gene>
<dbReference type="InterPro" id="IPR054212">
    <property type="entry name" value="DUF6919"/>
</dbReference>
<dbReference type="EMBL" id="PKLL01000033">
    <property type="protein sequence ID" value="RZE15434.1"/>
    <property type="molecule type" value="Genomic_DNA"/>
</dbReference>
<dbReference type="Pfam" id="PF21897">
    <property type="entry name" value="DUF6919"/>
    <property type="match status" value="1"/>
</dbReference>
<evidence type="ECO:0000313" key="3">
    <source>
        <dbReference type="Proteomes" id="UP000292693"/>
    </source>
</evidence>
<reference evidence="2 3" key="1">
    <citation type="submission" date="2017-12" db="EMBL/GenBank/DDBJ databases">
        <title>Population genomics insights into the ecological differentiation and adaptive evolution in streptomycetes.</title>
        <authorList>
            <person name="Li Y."/>
            <person name="Huang Y."/>
        </authorList>
    </citation>
    <scope>NUCLEOTIDE SEQUENCE [LARGE SCALE GENOMIC DNA]</scope>
    <source>
        <strain evidence="2 3">NBRC 100770</strain>
    </source>
</reference>
<dbReference type="Proteomes" id="UP000292693">
    <property type="component" value="Unassembled WGS sequence"/>
</dbReference>
<evidence type="ECO:0000313" key="2">
    <source>
        <dbReference type="EMBL" id="RZE15434.1"/>
    </source>
</evidence>
<evidence type="ECO:0000259" key="1">
    <source>
        <dbReference type="Pfam" id="PF21897"/>
    </source>
</evidence>
<dbReference type="AlphaFoldDB" id="A0A8G1ZK70"/>
<comment type="caution">
    <text evidence="2">The sequence shown here is derived from an EMBL/GenBank/DDBJ whole genome shotgun (WGS) entry which is preliminary data.</text>
</comment>
<sequence>MKFPFTWPWMSRADRRTWRAARTVTDLGELMARWLEGDIASRPGYEARWGPDAETSPLVPTLAALCRAGYITTGSQPGLTGLGANGGWWEQHAWIDLVVTDRALLDRLVATVDGVMLVRVHDHHRGAPAANVGPSVVATTCDGEPRMEVGARTRAIDMPRLWPGLHRDLYEEITHGWYVTVVAPTAGSGGDRLLWDLLDEVSSGRERDEPDWWTYEPEPGECRLCGAPILHSGPYCGPACQIADQGDPSPEPRKAVS</sequence>